<feature type="domain" description="Reverse transcriptase Ty1/copia-type" evidence="1">
    <location>
        <begin position="11"/>
        <end position="86"/>
    </location>
</feature>
<dbReference type="AlphaFoldDB" id="A0A392M0C2"/>
<dbReference type="EMBL" id="LXQA010001445">
    <property type="protein sequence ID" value="MCH80752.1"/>
    <property type="molecule type" value="Genomic_DNA"/>
</dbReference>
<dbReference type="InterPro" id="IPR013103">
    <property type="entry name" value="RVT_2"/>
</dbReference>
<gene>
    <name evidence="2" type="ORF">A2U01_0001525</name>
</gene>
<evidence type="ECO:0000313" key="2">
    <source>
        <dbReference type="EMBL" id="MCH80752.1"/>
    </source>
</evidence>
<dbReference type="Pfam" id="PF07727">
    <property type="entry name" value="RVT_2"/>
    <property type="match status" value="1"/>
</dbReference>
<comment type="caution">
    <text evidence="2">The sequence shown here is derived from an EMBL/GenBank/DDBJ whole genome shotgun (WGS) entry which is preliminary data.</text>
</comment>
<name>A0A392M0C2_9FABA</name>
<protein>
    <recommendedName>
        <fullName evidence="1">Reverse transcriptase Ty1/copia-type domain-containing protein</fullName>
    </recommendedName>
</protein>
<accession>A0A392M0C2</accession>
<sequence length="95" mass="10294">MAAELVALESNNTWTVMPLPAGKRAIGCKWVYKVKCNADGSLDKCKARLVAQGFTQQTEIDFLETFSPVAKLTSVRILLTNAAKKKLASSAIGHQ</sequence>
<evidence type="ECO:0000313" key="3">
    <source>
        <dbReference type="Proteomes" id="UP000265520"/>
    </source>
</evidence>
<dbReference type="Proteomes" id="UP000265520">
    <property type="component" value="Unassembled WGS sequence"/>
</dbReference>
<proteinExistence type="predicted"/>
<evidence type="ECO:0000259" key="1">
    <source>
        <dbReference type="Pfam" id="PF07727"/>
    </source>
</evidence>
<organism evidence="2 3">
    <name type="scientific">Trifolium medium</name>
    <dbReference type="NCBI Taxonomy" id="97028"/>
    <lineage>
        <taxon>Eukaryota</taxon>
        <taxon>Viridiplantae</taxon>
        <taxon>Streptophyta</taxon>
        <taxon>Embryophyta</taxon>
        <taxon>Tracheophyta</taxon>
        <taxon>Spermatophyta</taxon>
        <taxon>Magnoliopsida</taxon>
        <taxon>eudicotyledons</taxon>
        <taxon>Gunneridae</taxon>
        <taxon>Pentapetalae</taxon>
        <taxon>rosids</taxon>
        <taxon>fabids</taxon>
        <taxon>Fabales</taxon>
        <taxon>Fabaceae</taxon>
        <taxon>Papilionoideae</taxon>
        <taxon>50 kb inversion clade</taxon>
        <taxon>NPAAA clade</taxon>
        <taxon>Hologalegina</taxon>
        <taxon>IRL clade</taxon>
        <taxon>Trifolieae</taxon>
        <taxon>Trifolium</taxon>
    </lineage>
</organism>
<reference evidence="2 3" key="1">
    <citation type="journal article" date="2018" name="Front. Plant Sci.">
        <title>Red Clover (Trifolium pratense) and Zigzag Clover (T. medium) - A Picture of Genomic Similarities and Differences.</title>
        <authorList>
            <person name="Dluhosova J."/>
            <person name="Istvanek J."/>
            <person name="Nedelnik J."/>
            <person name="Repkova J."/>
        </authorList>
    </citation>
    <scope>NUCLEOTIDE SEQUENCE [LARGE SCALE GENOMIC DNA]</scope>
    <source>
        <strain evidence="3">cv. 10/8</strain>
        <tissue evidence="2">Leaf</tissue>
    </source>
</reference>
<keyword evidence="3" id="KW-1185">Reference proteome</keyword>